<keyword evidence="3" id="KW-0804">Transcription</keyword>
<dbReference type="GO" id="GO:0003677">
    <property type="term" value="F:DNA binding"/>
    <property type="evidence" value="ECO:0007669"/>
    <property type="project" value="UniProtKB-KW"/>
</dbReference>
<organism evidence="5 6">
    <name type="scientific">Kaustia mangrovi</name>
    <dbReference type="NCBI Taxonomy" id="2593653"/>
    <lineage>
        <taxon>Bacteria</taxon>
        <taxon>Pseudomonadati</taxon>
        <taxon>Pseudomonadota</taxon>
        <taxon>Alphaproteobacteria</taxon>
        <taxon>Hyphomicrobiales</taxon>
        <taxon>Parvibaculaceae</taxon>
        <taxon>Kaustia</taxon>
    </lineage>
</organism>
<dbReference type="KEGG" id="kmn:HW532_08030"/>
<dbReference type="GO" id="GO:0005829">
    <property type="term" value="C:cytosol"/>
    <property type="evidence" value="ECO:0007669"/>
    <property type="project" value="TreeGrafter"/>
</dbReference>
<dbReference type="InterPro" id="IPR036388">
    <property type="entry name" value="WH-like_DNA-bd_sf"/>
</dbReference>
<keyword evidence="1" id="KW-0805">Transcription regulation</keyword>
<dbReference type="PANTHER" id="PTHR24567:SF75">
    <property type="entry name" value="FUMARATE AND NITRATE REDUCTION REGULATORY PROTEIN"/>
    <property type="match status" value="1"/>
</dbReference>
<dbReference type="Proteomes" id="UP000593594">
    <property type="component" value="Chromosome"/>
</dbReference>
<name>A0A7S8HE80_9HYPH</name>
<dbReference type="CDD" id="cd00092">
    <property type="entry name" value="HTH_CRP"/>
    <property type="match status" value="1"/>
</dbReference>
<evidence type="ECO:0000313" key="6">
    <source>
        <dbReference type="Proteomes" id="UP000593594"/>
    </source>
</evidence>
<evidence type="ECO:0000256" key="1">
    <source>
        <dbReference type="ARBA" id="ARBA00023015"/>
    </source>
</evidence>
<dbReference type="SUPFAM" id="SSF46785">
    <property type="entry name" value="Winged helix' DNA-binding domain"/>
    <property type="match status" value="1"/>
</dbReference>
<dbReference type="AlphaFoldDB" id="A0A7S8HE80"/>
<dbReference type="InterPro" id="IPR050397">
    <property type="entry name" value="Env_Response_Regulators"/>
</dbReference>
<dbReference type="SMART" id="SM00100">
    <property type="entry name" value="cNMP"/>
    <property type="match status" value="1"/>
</dbReference>
<proteinExistence type="predicted"/>
<evidence type="ECO:0000259" key="4">
    <source>
        <dbReference type="PROSITE" id="PS51063"/>
    </source>
</evidence>
<gene>
    <name evidence="5" type="ORF">HW532_08030</name>
</gene>
<keyword evidence="6" id="KW-1185">Reference proteome</keyword>
<reference evidence="5 6" key="1">
    <citation type="submission" date="2020-06" db="EMBL/GenBank/DDBJ databases">
        <title>Genome sequence of 2 isolates from Red Sea Mangroves.</title>
        <authorList>
            <person name="Sefrji F."/>
            <person name="Michoud G."/>
            <person name="Merlino G."/>
            <person name="Daffonchio D."/>
        </authorList>
    </citation>
    <scope>NUCLEOTIDE SEQUENCE [LARGE SCALE GENOMIC DNA]</scope>
    <source>
        <strain evidence="5 6">R1DC25</strain>
    </source>
</reference>
<dbReference type="Gene3D" id="1.10.10.10">
    <property type="entry name" value="Winged helix-like DNA-binding domain superfamily/Winged helix DNA-binding domain"/>
    <property type="match status" value="1"/>
</dbReference>
<dbReference type="InterPro" id="IPR012318">
    <property type="entry name" value="HTH_CRP"/>
</dbReference>
<dbReference type="InterPro" id="IPR000595">
    <property type="entry name" value="cNMP-bd_dom"/>
</dbReference>
<dbReference type="SMART" id="SM00419">
    <property type="entry name" value="HTH_CRP"/>
    <property type="match status" value="1"/>
</dbReference>
<keyword evidence="2" id="KW-0238">DNA-binding</keyword>
<evidence type="ECO:0000256" key="2">
    <source>
        <dbReference type="ARBA" id="ARBA00023125"/>
    </source>
</evidence>
<dbReference type="EMBL" id="CP058214">
    <property type="protein sequence ID" value="QPC45239.1"/>
    <property type="molecule type" value="Genomic_DNA"/>
</dbReference>
<dbReference type="InterPro" id="IPR014710">
    <property type="entry name" value="RmlC-like_jellyroll"/>
</dbReference>
<dbReference type="Pfam" id="PF00027">
    <property type="entry name" value="cNMP_binding"/>
    <property type="match status" value="1"/>
</dbReference>
<dbReference type="PANTHER" id="PTHR24567">
    <property type="entry name" value="CRP FAMILY TRANSCRIPTIONAL REGULATORY PROTEIN"/>
    <property type="match status" value="1"/>
</dbReference>
<dbReference type="SUPFAM" id="SSF51206">
    <property type="entry name" value="cAMP-binding domain-like"/>
    <property type="match status" value="1"/>
</dbReference>
<dbReference type="PROSITE" id="PS51063">
    <property type="entry name" value="HTH_CRP_2"/>
    <property type="match status" value="1"/>
</dbReference>
<sequence length="191" mass="20982">MMGSAMSFERNEELFAEEEPADYVYKVVSGVVRTCKFLEDGRRQIGEFHFPGDVFGFEPCANHTFSAEAVTPCRVVIVKRAALMAAAGRDAELGSALWIAATRELGRLHEHMVLLGRKSARERVMAFLASAAERQCDAAVIDIPMSRQDIADHLGLTIETVSRTMTQLQETGAISLEGSRRVRVGPVRLAA</sequence>
<feature type="domain" description="HTH crp-type" evidence="4">
    <location>
        <begin position="118"/>
        <end position="188"/>
    </location>
</feature>
<dbReference type="InterPro" id="IPR036390">
    <property type="entry name" value="WH_DNA-bd_sf"/>
</dbReference>
<dbReference type="Pfam" id="PF13545">
    <property type="entry name" value="HTH_Crp_2"/>
    <property type="match status" value="1"/>
</dbReference>
<dbReference type="InterPro" id="IPR018490">
    <property type="entry name" value="cNMP-bd_dom_sf"/>
</dbReference>
<dbReference type="PRINTS" id="PR00034">
    <property type="entry name" value="HTHCRP"/>
</dbReference>
<dbReference type="Gene3D" id="2.60.120.10">
    <property type="entry name" value="Jelly Rolls"/>
    <property type="match status" value="1"/>
</dbReference>
<dbReference type="CDD" id="cd00038">
    <property type="entry name" value="CAP_ED"/>
    <property type="match status" value="1"/>
</dbReference>
<accession>A0A7S8HE80</accession>
<dbReference type="GO" id="GO:0003700">
    <property type="term" value="F:DNA-binding transcription factor activity"/>
    <property type="evidence" value="ECO:0007669"/>
    <property type="project" value="TreeGrafter"/>
</dbReference>
<protein>
    <submittedName>
        <fullName evidence="5">Helix-turn-helix domain-containing protein</fullName>
    </submittedName>
</protein>
<evidence type="ECO:0000256" key="3">
    <source>
        <dbReference type="ARBA" id="ARBA00023163"/>
    </source>
</evidence>
<evidence type="ECO:0000313" key="5">
    <source>
        <dbReference type="EMBL" id="QPC45239.1"/>
    </source>
</evidence>